<dbReference type="SUPFAM" id="SSF52540">
    <property type="entry name" value="P-loop containing nucleoside triphosphate hydrolases"/>
    <property type="match status" value="2"/>
</dbReference>
<organism evidence="14 15">
    <name type="scientific">Aspergillus parasiticus</name>
    <dbReference type="NCBI Taxonomy" id="5067"/>
    <lineage>
        <taxon>Eukaryota</taxon>
        <taxon>Fungi</taxon>
        <taxon>Dikarya</taxon>
        <taxon>Ascomycota</taxon>
        <taxon>Pezizomycotina</taxon>
        <taxon>Eurotiomycetes</taxon>
        <taxon>Eurotiomycetidae</taxon>
        <taxon>Eurotiales</taxon>
        <taxon>Aspergillaceae</taxon>
        <taxon>Aspergillus</taxon>
        <taxon>Aspergillus subgen. Circumdati</taxon>
    </lineage>
</organism>
<evidence type="ECO:0000256" key="1">
    <source>
        <dbReference type="ARBA" id="ARBA00004141"/>
    </source>
</evidence>
<feature type="domain" description="ABC transporter" evidence="12">
    <location>
        <begin position="604"/>
        <end position="853"/>
    </location>
</feature>
<feature type="transmembrane region" description="Helical" evidence="11">
    <location>
        <begin position="411"/>
        <end position="431"/>
    </location>
</feature>
<feature type="transmembrane region" description="Helical" evidence="11">
    <location>
        <begin position="284"/>
        <end position="309"/>
    </location>
</feature>
<feature type="domain" description="ABC transporter" evidence="12">
    <location>
        <begin position="1254"/>
        <end position="1533"/>
    </location>
</feature>
<dbReference type="Pfam" id="PF00005">
    <property type="entry name" value="ABC_tran"/>
    <property type="match status" value="2"/>
</dbReference>
<dbReference type="PROSITE" id="PS00211">
    <property type="entry name" value="ABC_TRANSPORTER_1"/>
    <property type="match status" value="1"/>
</dbReference>
<dbReference type="GO" id="GO:0016020">
    <property type="term" value="C:membrane"/>
    <property type="evidence" value="ECO:0007669"/>
    <property type="project" value="UniProtKB-SubCell"/>
</dbReference>
<dbReference type="GO" id="GO:0005737">
    <property type="term" value="C:cytoplasm"/>
    <property type="evidence" value="ECO:0007669"/>
    <property type="project" value="UniProtKB-ARBA"/>
</dbReference>
<evidence type="ECO:0000256" key="11">
    <source>
        <dbReference type="SAM" id="Phobius"/>
    </source>
</evidence>
<evidence type="ECO:0000256" key="4">
    <source>
        <dbReference type="ARBA" id="ARBA00022692"/>
    </source>
</evidence>
<keyword evidence="14" id="KW-0378">Hydrolase</keyword>
<feature type="domain" description="ABC transmembrane type-1" evidence="13">
    <location>
        <begin position="288"/>
        <end position="558"/>
    </location>
</feature>
<evidence type="ECO:0000256" key="2">
    <source>
        <dbReference type="ARBA" id="ARBA00009726"/>
    </source>
</evidence>
<dbReference type="InterPro" id="IPR036640">
    <property type="entry name" value="ABC1_TM_sf"/>
</dbReference>
<evidence type="ECO:0000256" key="6">
    <source>
        <dbReference type="ARBA" id="ARBA00022741"/>
    </source>
</evidence>
<feature type="transmembrane region" description="Helical" evidence="11">
    <location>
        <begin position="142"/>
        <end position="162"/>
    </location>
</feature>
<feature type="transmembrane region" description="Helical" evidence="11">
    <location>
        <begin position="437"/>
        <end position="454"/>
    </location>
</feature>
<dbReference type="GO" id="GO:0140359">
    <property type="term" value="F:ABC-type transporter activity"/>
    <property type="evidence" value="ECO:0007669"/>
    <property type="project" value="InterPro"/>
</dbReference>
<protein>
    <submittedName>
        <fullName evidence="14">P-loop containing nucleoside triphosphate hydrolase protein</fullName>
    </submittedName>
</protein>
<dbReference type="PROSITE" id="PS50893">
    <property type="entry name" value="ABC_TRANSPORTER_2"/>
    <property type="match status" value="2"/>
</dbReference>
<keyword evidence="8 11" id="KW-1133">Transmembrane helix</keyword>
<feature type="transmembrane region" description="Helical" evidence="11">
    <location>
        <begin position="174"/>
        <end position="194"/>
    </location>
</feature>
<feature type="transmembrane region" description="Helical" evidence="11">
    <location>
        <begin position="928"/>
        <end position="951"/>
    </location>
</feature>
<feature type="domain" description="ABC transmembrane type-1" evidence="13">
    <location>
        <begin position="932"/>
        <end position="1220"/>
    </location>
</feature>
<comment type="subcellular location">
    <subcellularLocation>
        <location evidence="1">Membrane</location>
        <topology evidence="1">Multi-pass membrane protein</topology>
    </subcellularLocation>
</comment>
<evidence type="ECO:0000313" key="14">
    <source>
        <dbReference type="EMBL" id="KAB8211535.1"/>
    </source>
</evidence>
<accession>A0A5N6E2W2</accession>
<dbReference type="CDD" id="cd18604">
    <property type="entry name" value="ABC_6TM_VMR1_D2_like"/>
    <property type="match status" value="1"/>
</dbReference>
<evidence type="ECO:0000256" key="10">
    <source>
        <dbReference type="SAM" id="MobiDB-lite"/>
    </source>
</evidence>
<dbReference type="InterPro" id="IPR050173">
    <property type="entry name" value="ABC_transporter_C-like"/>
</dbReference>
<dbReference type="Gene3D" id="3.40.50.300">
    <property type="entry name" value="P-loop containing nucleotide triphosphate hydrolases"/>
    <property type="match status" value="2"/>
</dbReference>
<keyword evidence="9 11" id="KW-0472">Membrane</keyword>
<feature type="transmembrane region" description="Helical" evidence="11">
    <location>
        <begin position="1082"/>
        <end position="1099"/>
    </location>
</feature>
<dbReference type="InterPro" id="IPR003593">
    <property type="entry name" value="AAA+_ATPase"/>
</dbReference>
<dbReference type="Gene3D" id="1.20.1560.10">
    <property type="entry name" value="ABC transporter type 1, transmembrane domain"/>
    <property type="match status" value="2"/>
</dbReference>
<dbReference type="CDD" id="cd18596">
    <property type="entry name" value="ABC_6TM_VMR1_D1_like"/>
    <property type="match status" value="1"/>
</dbReference>
<dbReference type="GO" id="GO:0005524">
    <property type="term" value="F:ATP binding"/>
    <property type="evidence" value="ECO:0007669"/>
    <property type="project" value="UniProtKB-KW"/>
</dbReference>
<feature type="transmembrane region" description="Helical" evidence="11">
    <location>
        <begin position="547"/>
        <end position="568"/>
    </location>
</feature>
<keyword evidence="5" id="KW-0677">Repeat</keyword>
<dbReference type="VEuPathDB" id="FungiDB:BDV34DRAFT_219491"/>
<dbReference type="CDD" id="cd03250">
    <property type="entry name" value="ABCC_MRP_domain1"/>
    <property type="match status" value="1"/>
</dbReference>
<evidence type="ECO:0000256" key="8">
    <source>
        <dbReference type="ARBA" id="ARBA00022989"/>
    </source>
</evidence>
<keyword evidence="15" id="KW-1185">Reference proteome</keyword>
<sequence>MQIVDSAASGQDGVSLAVNVVGSSLVALVTGMSCGSVTRKASSICLTDTRSPEPRVYEDEDGEATHESMRQLSDKWQRAGCLMSTFIGTIAFILRQSTQPETANEVPRLEEWLQLSSWLMLLLQAGAIVVEDRVPRRFTLGWRSSLCHVLLMIMLYSEYPFLSVSTTPISVSHRTLLVAQFAFGFLAFVFGLLLPRRPDVFQGAALVHRQHTGSLLTRISFGWANELISLAWRNRRIEFSDLPRLGSALRSSTLLGVFRSTEPLSLGSSLPLWKRLFMAHRITLLLQLFLTVCSALLSFGPQLALLGLLDTLENHGSRTSLWRWIVCLGATTMIASISESWTYFVAFNVIPNRVLGQMWAVVFDKTLRKKYTQDHTPVDDNEAELTKAANSNLVSLTTIDVQRVADCMSMLFSIFEAPIKFALSAVLLARLLGWQSLLFGFLGLALVLPIQFLIGNRYQRSQTNLLQSRDVRMEALSEVLSGIRQIKVSASEHLWEDRVNWLRDSEMLILWASWFWQVMLFSYFYICPIVVSSIAMTAYVLLSEHPSASVIFTSLSIFAAMEATMIVFPQTLINCLNSRLSLDRIGQYLDSAERDHVPFPSGHICFEQVTISWTTQASLYDKSFALKGINLSFPPGALSIISGSTGSGKSLLLAAIIGECEVLSGIIRAPKSTAGAIPTHMNPGEPWILDSAIAFVSQTPWIENGTVRSNILFGLPFNDVRYRQVLDACVLTKDLQSLVDGEFTEIGPKGVNLSGGQKWRITLARALYSRAGILVIDDIFSAVDAHTARHLCDHALTGQIASSRTRILATHHLHLCLSHAAYLVHLEHGRLRYGGSVENHSRNGVLNLILHNMTGSDSSHATTNEIEQESQDIEYYPTREAQPEGPNPSAAEVAPRPPARVFVAEEEREQGSIKWATYKTYFRNTGGLCHFLAIMLVYAAYACFALGRTWWLGHHPDSAVDNPKEQKIRITSLDPELLRFLLVYIRLSLMVCVVAVCSNYLVFSSALRASKAFFRQFLQAVVRSPLRWLDTTPLGRILNRFSADINTLDTQLGITLRNMIANLCDAITILIAGTVVNPHVLLLAMVLLPFCIHYARLYLNATREVKRLQSVALSPIIEYLGSVTDGLPIIRAFNVSHIYMDRMLQRIDSYTQANWHVWLLVRWLSVRMSIISALFTSLAACVIVSAPGMTAAKAGFAITFSMRLTRAILQITQGYGSTQMAMNSIERLTAYANMESEMYEGQPAPSSWPAQGHLKVSDLVISYAPDLPPVLKGISFEVTPGQRLGIVGRTGSGKSSLALSLFRFMEAQLGTITLDGRDISTVPLQELRSRLSIIPQDPILFSGTLRSNLDPFNEHTDLDLVNVLVRVHWMPQPLVEPQDLDTSDDESSNSSSLTLQVPSSCDAFSSGEAENLISEHQHISSLLDTSIAPGGTNLSQGQRQKVCLARAIISQPKLLILDEATSAIDKGTDSLIQDSIRSELARSSTTLLVIAHRISTIADFDRIIVLDQGHVVENGTPQELACISGGYFRKLLEESTERTPLHDLIRT</sequence>
<dbReference type="InterPro" id="IPR017871">
    <property type="entry name" value="ABC_transporter-like_CS"/>
</dbReference>
<dbReference type="Proteomes" id="UP000326532">
    <property type="component" value="Unassembled WGS sequence"/>
</dbReference>
<dbReference type="PANTHER" id="PTHR24223:SF456">
    <property type="entry name" value="MULTIDRUG RESISTANCE-ASSOCIATED PROTEIN LETHAL(2)03659"/>
    <property type="match status" value="1"/>
</dbReference>
<name>A0A5N6E2W2_ASPPA</name>
<feature type="transmembrane region" description="Helical" evidence="11">
    <location>
        <begin position="508"/>
        <end position="541"/>
    </location>
</feature>
<proteinExistence type="inferred from homology"/>
<dbReference type="InterPro" id="IPR011527">
    <property type="entry name" value="ABC1_TM_dom"/>
</dbReference>
<evidence type="ECO:0000256" key="5">
    <source>
        <dbReference type="ARBA" id="ARBA00022737"/>
    </source>
</evidence>
<feature type="transmembrane region" description="Helical" evidence="11">
    <location>
        <begin position="1170"/>
        <end position="1189"/>
    </location>
</feature>
<evidence type="ECO:0000256" key="7">
    <source>
        <dbReference type="ARBA" id="ARBA00022840"/>
    </source>
</evidence>
<dbReference type="EMBL" id="ML734938">
    <property type="protein sequence ID" value="KAB8211535.1"/>
    <property type="molecule type" value="Genomic_DNA"/>
</dbReference>
<feature type="transmembrane region" description="Helical" evidence="11">
    <location>
        <begin position="981"/>
        <end position="1003"/>
    </location>
</feature>
<evidence type="ECO:0000256" key="3">
    <source>
        <dbReference type="ARBA" id="ARBA00022448"/>
    </source>
</evidence>
<feature type="transmembrane region" description="Helical" evidence="11">
    <location>
        <begin position="1059"/>
        <end position="1076"/>
    </location>
</feature>
<dbReference type="Pfam" id="PF00664">
    <property type="entry name" value="ABC_membrane"/>
    <property type="match status" value="2"/>
</dbReference>
<dbReference type="PROSITE" id="PS50929">
    <property type="entry name" value="ABC_TM1F"/>
    <property type="match status" value="2"/>
</dbReference>
<feature type="region of interest" description="Disordered" evidence="10">
    <location>
        <begin position="1375"/>
        <end position="1396"/>
    </location>
</feature>
<dbReference type="InterPro" id="IPR003439">
    <property type="entry name" value="ABC_transporter-like_ATP-bd"/>
</dbReference>
<gene>
    <name evidence="14" type="ORF">BDV34DRAFT_219491</name>
</gene>
<keyword evidence="7" id="KW-0067">ATP-binding</keyword>
<comment type="similarity">
    <text evidence="2">Belongs to the ABC transporter superfamily. ABCC family. Conjugate transporter (TC 3.A.1.208) subfamily.</text>
</comment>
<evidence type="ECO:0000259" key="13">
    <source>
        <dbReference type="PROSITE" id="PS50929"/>
    </source>
</evidence>
<dbReference type="FunFam" id="1.20.1560.10:FF:000013">
    <property type="entry name" value="ABC transporter C family member 2"/>
    <property type="match status" value="1"/>
</dbReference>
<keyword evidence="6" id="KW-0547">Nucleotide-binding</keyword>
<evidence type="ECO:0000313" key="15">
    <source>
        <dbReference type="Proteomes" id="UP000326532"/>
    </source>
</evidence>
<feature type="transmembrane region" description="Helical" evidence="11">
    <location>
        <begin position="321"/>
        <end position="350"/>
    </location>
</feature>
<dbReference type="InterPro" id="IPR027417">
    <property type="entry name" value="P-loop_NTPase"/>
</dbReference>
<dbReference type="SUPFAM" id="SSF90123">
    <property type="entry name" value="ABC transporter transmembrane region"/>
    <property type="match status" value="2"/>
</dbReference>
<keyword evidence="4 11" id="KW-0812">Transmembrane</keyword>
<dbReference type="GO" id="GO:0016887">
    <property type="term" value="F:ATP hydrolysis activity"/>
    <property type="evidence" value="ECO:0007669"/>
    <property type="project" value="InterPro"/>
</dbReference>
<evidence type="ECO:0000256" key="9">
    <source>
        <dbReference type="ARBA" id="ARBA00023136"/>
    </source>
</evidence>
<dbReference type="PANTHER" id="PTHR24223">
    <property type="entry name" value="ATP-BINDING CASSETTE SUB-FAMILY C"/>
    <property type="match status" value="1"/>
</dbReference>
<feature type="compositionally biased region" description="Acidic residues" evidence="10">
    <location>
        <begin position="1378"/>
        <end position="1387"/>
    </location>
</feature>
<reference evidence="14 15" key="1">
    <citation type="submission" date="2019-04" db="EMBL/GenBank/DDBJ databases">
        <title>Fungal friends and foes A comparative genomics study of 23 Aspergillus species from section Flavi.</title>
        <authorList>
            <consortium name="DOE Joint Genome Institute"/>
            <person name="Kjaerbolling I."/>
            <person name="Vesth T.C."/>
            <person name="Frisvad J.C."/>
            <person name="Nybo J.L."/>
            <person name="Theobald S."/>
            <person name="Kildgaard S."/>
            <person name="Petersen T.I."/>
            <person name="Kuo A."/>
            <person name="Sato A."/>
            <person name="Lyhne E.K."/>
            <person name="Kogle M.E."/>
            <person name="Wiebenga A."/>
            <person name="Kun R.S."/>
            <person name="Lubbers R.J."/>
            <person name="Makela M.R."/>
            <person name="Barry K."/>
            <person name="Chovatia M."/>
            <person name="Clum A."/>
            <person name="Daum C."/>
            <person name="Haridas S."/>
            <person name="He G."/>
            <person name="LaButti K."/>
            <person name="Lipzen A."/>
            <person name="Mondo S."/>
            <person name="Pangilinan J."/>
            <person name="Riley R."/>
            <person name="Salamov A."/>
            <person name="Simmons B.A."/>
            <person name="Magnuson J.K."/>
            <person name="Henrissat B."/>
            <person name="Mortensen U.H."/>
            <person name="Larsen T.O."/>
            <person name="De vries R.P."/>
            <person name="Grigoriev I.V."/>
            <person name="Machida M."/>
            <person name="Baker S.E."/>
            <person name="Andersen M.R."/>
        </authorList>
    </citation>
    <scope>NUCLEOTIDE SEQUENCE [LARGE SCALE GENOMIC DNA]</scope>
    <source>
        <strain evidence="14 15">CBS 117618</strain>
    </source>
</reference>
<keyword evidence="3" id="KW-0813">Transport</keyword>
<evidence type="ECO:0000259" key="12">
    <source>
        <dbReference type="PROSITE" id="PS50893"/>
    </source>
</evidence>
<dbReference type="SMART" id="SM00382">
    <property type="entry name" value="AAA"/>
    <property type="match status" value="2"/>
</dbReference>
<dbReference type="OMA" id="ITFIMRY"/>
<dbReference type="CDD" id="cd03244">
    <property type="entry name" value="ABCC_MRP_domain2"/>
    <property type="match status" value="1"/>
</dbReference>